<dbReference type="Proteomes" id="UP000324222">
    <property type="component" value="Unassembled WGS sequence"/>
</dbReference>
<comment type="caution">
    <text evidence="1">The sequence shown here is derived from an EMBL/GenBank/DDBJ whole genome shotgun (WGS) entry which is preliminary data.</text>
</comment>
<sequence length="178" mass="18885">MVPLEILVGICKAWKKLVFSGPRPVFWLGMVTGQGAMAPARAGAFFLLASSLSRTSTRSSLIGVGLQVASDGLAHHGVLAHEHHSTPTQGHTDLLHLLGANIVSAHNEATAVLIKQLSDLSEVGFVVLPVHYMNSTRNISLRLHGSSPTAVSLEMRGAENTAAVLCHAYVSSLLGTWY</sequence>
<organism evidence="1 2">
    <name type="scientific">Portunus trituberculatus</name>
    <name type="common">Swimming crab</name>
    <name type="synonym">Neptunus trituberculatus</name>
    <dbReference type="NCBI Taxonomy" id="210409"/>
    <lineage>
        <taxon>Eukaryota</taxon>
        <taxon>Metazoa</taxon>
        <taxon>Ecdysozoa</taxon>
        <taxon>Arthropoda</taxon>
        <taxon>Crustacea</taxon>
        <taxon>Multicrustacea</taxon>
        <taxon>Malacostraca</taxon>
        <taxon>Eumalacostraca</taxon>
        <taxon>Eucarida</taxon>
        <taxon>Decapoda</taxon>
        <taxon>Pleocyemata</taxon>
        <taxon>Brachyura</taxon>
        <taxon>Eubrachyura</taxon>
        <taxon>Portunoidea</taxon>
        <taxon>Portunidae</taxon>
        <taxon>Portuninae</taxon>
        <taxon>Portunus</taxon>
    </lineage>
</organism>
<dbReference type="EMBL" id="VSRR010001429">
    <property type="protein sequence ID" value="MPC25196.1"/>
    <property type="molecule type" value="Genomic_DNA"/>
</dbReference>
<reference evidence="1 2" key="1">
    <citation type="submission" date="2019-05" db="EMBL/GenBank/DDBJ databases">
        <title>Another draft genome of Portunus trituberculatus and its Hox gene families provides insights of decapod evolution.</title>
        <authorList>
            <person name="Jeong J.-H."/>
            <person name="Song I."/>
            <person name="Kim S."/>
            <person name="Choi T."/>
            <person name="Kim D."/>
            <person name="Ryu S."/>
            <person name="Kim W."/>
        </authorList>
    </citation>
    <scope>NUCLEOTIDE SEQUENCE [LARGE SCALE GENOMIC DNA]</scope>
    <source>
        <tissue evidence="1">Muscle</tissue>
    </source>
</reference>
<evidence type="ECO:0000313" key="2">
    <source>
        <dbReference type="Proteomes" id="UP000324222"/>
    </source>
</evidence>
<accession>A0A5B7DW30</accession>
<proteinExistence type="predicted"/>
<gene>
    <name evidence="1" type="ORF">E2C01_018299</name>
</gene>
<dbReference type="AlphaFoldDB" id="A0A5B7DW30"/>
<keyword evidence="2" id="KW-1185">Reference proteome</keyword>
<name>A0A5B7DW30_PORTR</name>
<evidence type="ECO:0000313" key="1">
    <source>
        <dbReference type="EMBL" id="MPC25196.1"/>
    </source>
</evidence>
<protein>
    <submittedName>
        <fullName evidence="1">Uncharacterized protein</fullName>
    </submittedName>
</protein>